<feature type="transmembrane region" description="Helical" evidence="1">
    <location>
        <begin position="301"/>
        <end position="326"/>
    </location>
</feature>
<sequence>MKSLYRFLIATLCVFKLVSAKHSPELIITNNGPALLDSNLTFTVALLHYEPRHKLTFSFEDGIRQAERVGKDLNVSASFPFPSSDYEEKSYVMKVTVYSDNYFFKETVVSNTSRFELKNYLIGQMFVYQLKDGQSVDVDEVPVGENILIAISLVDNNHYLENAAIDYSWSVDFEKQRTENNTLVYNFADAGVKDIKGAVTALFPNNDFKYGFFERTVTAKIPVNSINVSGNPFLYHGDTLNLNITCNGTHRSTFTTCKMEIMKYIQEDGKYQVGIYISNNVRDVTRVIEVMVYSVSVNPTLSIIIIPIVCGLLTLVIIALGISYFIQQRRQMAVEVANFDFVDDSDSYTERTFFENIFDSLSCRKCLIGRPCGSPGEVEPLVD</sequence>
<feature type="chain" id="PRO_5043686593" evidence="2">
    <location>
        <begin position="21"/>
        <end position="383"/>
    </location>
</feature>
<dbReference type="GO" id="GO:0005886">
    <property type="term" value="C:plasma membrane"/>
    <property type="evidence" value="ECO:0007669"/>
    <property type="project" value="TreeGrafter"/>
</dbReference>
<evidence type="ECO:0000256" key="1">
    <source>
        <dbReference type="SAM" id="Phobius"/>
    </source>
</evidence>
<comment type="caution">
    <text evidence="3">The sequence shown here is derived from an EMBL/GenBank/DDBJ whole genome shotgun (WGS) entry which is preliminary data.</text>
</comment>
<evidence type="ECO:0000313" key="4">
    <source>
        <dbReference type="Proteomes" id="UP000827092"/>
    </source>
</evidence>
<reference evidence="3 4" key="1">
    <citation type="journal article" date="2022" name="Nat. Ecol. Evol.">
        <title>A masculinizing supergene underlies an exaggerated male reproductive morph in a spider.</title>
        <authorList>
            <person name="Hendrickx F."/>
            <person name="De Corte Z."/>
            <person name="Sonet G."/>
            <person name="Van Belleghem S.M."/>
            <person name="Kostlbacher S."/>
            <person name="Vangestel C."/>
        </authorList>
    </citation>
    <scope>NUCLEOTIDE SEQUENCE [LARGE SCALE GENOMIC DNA]</scope>
    <source>
        <strain evidence="3">W744_W776</strain>
    </source>
</reference>
<evidence type="ECO:0000313" key="3">
    <source>
        <dbReference type="EMBL" id="KAG8191309.1"/>
    </source>
</evidence>
<dbReference type="Proteomes" id="UP000827092">
    <property type="component" value="Unassembled WGS sequence"/>
</dbReference>
<keyword evidence="2" id="KW-0732">Signal</keyword>
<keyword evidence="1" id="KW-0812">Transmembrane</keyword>
<dbReference type="AlphaFoldDB" id="A0AAV6V3U6"/>
<gene>
    <name evidence="3" type="ORF">JTE90_006061</name>
</gene>
<proteinExistence type="predicted"/>
<name>A0AAV6V3U6_9ARAC</name>
<keyword evidence="1" id="KW-1133">Transmembrane helix</keyword>
<dbReference type="PANTHER" id="PTHR11861:SF8">
    <property type="entry name" value="PKD DOMAIN-CONTAINING PROTEIN"/>
    <property type="match status" value="1"/>
</dbReference>
<keyword evidence="1" id="KW-0472">Membrane</keyword>
<accession>A0AAV6V3U6</accession>
<dbReference type="PANTHER" id="PTHR11861">
    <property type="entry name" value="MELANOCYTE PROTEIN PMEL 17-RELATED"/>
    <property type="match status" value="1"/>
</dbReference>
<dbReference type="InterPro" id="IPR045219">
    <property type="entry name" value="PKAT"/>
</dbReference>
<feature type="signal peptide" evidence="2">
    <location>
        <begin position="1"/>
        <end position="20"/>
    </location>
</feature>
<protein>
    <submittedName>
        <fullName evidence="3">Uncharacterized protein</fullName>
    </submittedName>
</protein>
<dbReference type="EMBL" id="JAFNEN010000161">
    <property type="protein sequence ID" value="KAG8191309.1"/>
    <property type="molecule type" value="Genomic_DNA"/>
</dbReference>
<organism evidence="3 4">
    <name type="scientific">Oedothorax gibbosus</name>
    <dbReference type="NCBI Taxonomy" id="931172"/>
    <lineage>
        <taxon>Eukaryota</taxon>
        <taxon>Metazoa</taxon>
        <taxon>Ecdysozoa</taxon>
        <taxon>Arthropoda</taxon>
        <taxon>Chelicerata</taxon>
        <taxon>Arachnida</taxon>
        <taxon>Araneae</taxon>
        <taxon>Araneomorphae</taxon>
        <taxon>Entelegynae</taxon>
        <taxon>Araneoidea</taxon>
        <taxon>Linyphiidae</taxon>
        <taxon>Erigoninae</taxon>
        <taxon>Oedothorax</taxon>
    </lineage>
</organism>
<evidence type="ECO:0000256" key="2">
    <source>
        <dbReference type="SAM" id="SignalP"/>
    </source>
</evidence>
<keyword evidence="4" id="KW-1185">Reference proteome</keyword>